<dbReference type="EMBL" id="LT559118">
    <property type="protein sequence ID" value="SBO99361.1"/>
    <property type="molecule type" value="Genomic_DNA"/>
</dbReference>
<gene>
    <name evidence="2" type="ORF">BN4615_P8877</name>
</gene>
<feature type="transmembrane region" description="Helical" evidence="1">
    <location>
        <begin position="161"/>
        <end position="183"/>
    </location>
</feature>
<dbReference type="AlphaFoldDB" id="A0A1M4EKI8"/>
<keyword evidence="1" id="KW-1133">Transmembrane helix</keyword>
<keyword evidence="1" id="KW-0472">Membrane</keyword>
<sequence length="198" mass="20799">MNNTTQTNPRPRPVTIAAALQLVFAAGFLIAPLAGLAYGADVQAAAEAELIRQGMSPGILAANNVHFDEGGYALVLPVTTAVTAALLALLNLGGRRAGRILTLIIQPIFLLLDVFIFTSQASKTQYLQNILGPGAEAQAVLDASESVYPGWLLAATDVRMLTTPLISLAVIVLLLLPAARAYFRKRPASTPSISMAHA</sequence>
<evidence type="ECO:0000313" key="2">
    <source>
        <dbReference type="EMBL" id="SBO99361.1"/>
    </source>
</evidence>
<protein>
    <submittedName>
        <fullName evidence="2">Uncharacterized protein</fullName>
    </submittedName>
</protein>
<feature type="transmembrane region" description="Helical" evidence="1">
    <location>
        <begin position="100"/>
        <end position="118"/>
    </location>
</feature>
<keyword evidence="1" id="KW-0812">Transmembrane</keyword>
<evidence type="ECO:0000256" key="1">
    <source>
        <dbReference type="SAM" id="Phobius"/>
    </source>
</evidence>
<reference evidence="2" key="1">
    <citation type="submission" date="2016-04" db="EMBL/GenBank/DDBJ databases">
        <authorList>
            <person name="Evans L.H."/>
            <person name="Alamgir A."/>
            <person name="Owens N."/>
            <person name="Weber N.D."/>
            <person name="Virtaneva K."/>
            <person name="Barbian K."/>
            <person name="Babar A."/>
            <person name="Rosenke K."/>
        </authorList>
    </citation>
    <scope>NUCLEOTIDE SEQUENCE</scope>
    <source>
        <strain evidence="2">Nono1</strain>
    </source>
</reference>
<proteinExistence type="predicted"/>
<accession>A0A1M4EKI8</accession>
<feature type="transmembrane region" description="Helical" evidence="1">
    <location>
        <begin position="72"/>
        <end position="93"/>
    </location>
</feature>
<dbReference type="RefSeq" id="WP_225268048.1">
    <property type="nucleotide sequence ID" value="NZ_CP084058.1"/>
</dbReference>
<name>A0A1M4EKI8_9ACTN</name>
<organism evidence="2">
    <name type="scientific">Nonomuraea gerenzanensis</name>
    <dbReference type="NCBI Taxonomy" id="93944"/>
    <lineage>
        <taxon>Bacteria</taxon>
        <taxon>Bacillati</taxon>
        <taxon>Actinomycetota</taxon>
        <taxon>Actinomycetes</taxon>
        <taxon>Streptosporangiales</taxon>
        <taxon>Streptosporangiaceae</taxon>
        <taxon>Nonomuraea</taxon>
    </lineage>
</organism>